<dbReference type="STRING" id="1111454.HMPREF1250_1029"/>
<reference evidence="2 3" key="1">
    <citation type="submission" date="2013-09" db="EMBL/GenBank/DDBJ databases">
        <authorList>
            <person name="Durkin A.S."/>
            <person name="Haft D.R."/>
            <person name="McCorrison J."/>
            <person name="Torralba M."/>
            <person name="Gillis M."/>
            <person name="Haft D.H."/>
            <person name="Methe B."/>
            <person name="Sutton G."/>
            <person name="Nelson K.E."/>
        </authorList>
    </citation>
    <scope>NUCLEOTIDE SEQUENCE [LARGE SCALE GENOMIC DNA]</scope>
    <source>
        <strain evidence="2 3">BV3C16-1</strain>
    </source>
</reference>
<dbReference type="SMART" id="SM00530">
    <property type="entry name" value="HTH_XRE"/>
    <property type="match status" value="1"/>
</dbReference>
<evidence type="ECO:0000313" key="3">
    <source>
        <dbReference type="Proteomes" id="UP000017090"/>
    </source>
</evidence>
<dbReference type="InterPro" id="IPR001387">
    <property type="entry name" value="Cro/C1-type_HTH"/>
</dbReference>
<accession>U7ULD6</accession>
<keyword evidence="3" id="KW-1185">Reference proteome</keyword>
<dbReference type="PATRIC" id="fig|1111454.3.peg.1012"/>
<keyword evidence="2" id="KW-0238">DNA-binding</keyword>
<dbReference type="RefSeq" id="WP_023053441.1">
    <property type="nucleotide sequence ID" value="NZ_AWXA01000025.1"/>
</dbReference>
<dbReference type="InterPro" id="IPR010982">
    <property type="entry name" value="Lambda_DNA-bd_dom_sf"/>
</dbReference>
<dbReference type="PROSITE" id="PS50943">
    <property type="entry name" value="HTH_CROC1"/>
    <property type="match status" value="1"/>
</dbReference>
<feature type="domain" description="HTH cro/C1-type" evidence="1">
    <location>
        <begin position="30"/>
        <end position="66"/>
    </location>
</feature>
<evidence type="ECO:0000259" key="1">
    <source>
        <dbReference type="PROSITE" id="PS50943"/>
    </source>
</evidence>
<dbReference type="Gene3D" id="1.10.260.40">
    <property type="entry name" value="lambda repressor-like DNA-binding domains"/>
    <property type="match status" value="1"/>
</dbReference>
<sequence length="70" mass="7929">MNEMIDRTSIGMKLSKLRGGKDRNKVAVDLGISVSTLGMYEQGRRIPRDEIKIKIADYYGVSVSELFYTN</sequence>
<dbReference type="eggNOG" id="ENOG5033CK9">
    <property type="taxonomic scope" value="Bacteria"/>
</dbReference>
<comment type="caution">
    <text evidence="2">The sequence shown here is derived from an EMBL/GenBank/DDBJ whole genome shotgun (WGS) entry which is preliminary data.</text>
</comment>
<organism evidence="2 3">
    <name type="scientific">Megasphaera vaginalis</name>
    <name type="common">ex Srinivasan et al. 2021</name>
    <dbReference type="NCBI Taxonomy" id="1111454"/>
    <lineage>
        <taxon>Bacteria</taxon>
        <taxon>Bacillati</taxon>
        <taxon>Bacillota</taxon>
        <taxon>Negativicutes</taxon>
        <taxon>Veillonellales</taxon>
        <taxon>Veillonellaceae</taxon>
        <taxon>Megasphaera</taxon>
    </lineage>
</organism>
<dbReference type="AlphaFoldDB" id="U7ULD6"/>
<evidence type="ECO:0000313" key="2">
    <source>
        <dbReference type="EMBL" id="ERT60227.1"/>
    </source>
</evidence>
<proteinExistence type="predicted"/>
<name>U7ULD6_9FIRM</name>
<protein>
    <submittedName>
        <fullName evidence="2">DNA-binding helix-turn-helix protein</fullName>
    </submittedName>
</protein>
<dbReference type="Pfam" id="PF01381">
    <property type="entry name" value="HTH_3"/>
    <property type="match status" value="1"/>
</dbReference>
<dbReference type="SUPFAM" id="SSF47413">
    <property type="entry name" value="lambda repressor-like DNA-binding domains"/>
    <property type="match status" value="1"/>
</dbReference>
<dbReference type="GO" id="GO:0003677">
    <property type="term" value="F:DNA binding"/>
    <property type="evidence" value="ECO:0007669"/>
    <property type="project" value="UniProtKB-KW"/>
</dbReference>
<gene>
    <name evidence="2" type="ORF">HMPREF1250_1029</name>
</gene>
<dbReference type="EMBL" id="AWXA01000025">
    <property type="protein sequence ID" value="ERT60227.1"/>
    <property type="molecule type" value="Genomic_DNA"/>
</dbReference>
<dbReference type="Proteomes" id="UP000017090">
    <property type="component" value="Unassembled WGS sequence"/>
</dbReference>
<dbReference type="CDD" id="cd00093">
    <property type="entry name" value="HTH_XRE"/>
    <property type="match status" value="1"/>
</dbReference>